<dbReference type="EMBL" id="JANBQB010000133">
    <property type="protein sequence ID" value="KAJ1981229.1"/>
    <property type="molecule type" value="Genomic_DNA"/>
</dbReference>
<dbReference type="AlphaFoldDB" id="A0A9W8EEC5"/>
<evidence type="ECO:0000256" key="6">
    <source>
        <dbReference type="SAM" id="Phobius"/>
    </source>
</evidence>
<evidence type="ECO:0008006" key="9">
    <source>
        <dbReference type="Google" id="ProtNLM"/>
    </source>
</evidence>
<feature type="transmembrane region" description="Helical" evidence="6">
    <location>
        <begin position="12"/>
        <end position="35"/>
    </location>
</feature>
<evidence type="ECO:0000256" key="1">
    <source>
        <dbReference type="ARBA" id="ARBA00004141"/>
    </source>
</evidence>
<evidence type="ECO:0000256" key="5">
    <source>
        <dbReference type="SAM" id="MobiDB-lite"/>
    </source>
</evidence>
<feature type="transmembrane region" description="Helical" evidence="6">
    <location>
        <begin position="154"/>
        <end position="174"/>
    </location>
</feature>
<evidence type="ECO:0000313" key="7">
    <source>
        <dbReference type="EMBL" id="KAJ1981229.1"/>
    </source>
</evidence>
<evidence type="ECO:0000256" key="2">
    <source>
        <dbReference type="ARBA" id="ARBA00022692"/>
    </source>
</evidence>
<comment type="subcellular location">
    <subcellularLocation>
        <location evidence="1">Membrane</location>
        <topology evidence="1">Multi-pass membrane protein</topology>
    </subcellularLocation>
</comment>
<reference evidence="7" key="1">
    <citation type="submission" date="2022-07" db="EMBL/GenBank/DDBJ databases">
        <title>Phylogenomic reconstructions and comparative analyses of Kickxellomycotina fungi.</title>
        <authorList>
            <person name="Reynolds N.K."/>
            <person name="Stajich J.E."/>
            <person name="Barry K."/>
            <person name="Grigoriev I.V."/>
            <person name="Crous P."/>
            <person name="Smith M.E."/>
        </authorList>
    </citation>
    <scope>NUCLEOTIDE SEQUENCE</scope>
    <source>
        <strain evidence="7">RSA 567</strain>
    </source>
</reference>
<dbReference type="OrthoDB" id="2504919at2759"/>
<dbReference type="GO" id="GO:0015095">
    <property type="term" value="F:magnesium ion transmembrane transporter activity"/>
    <property type="evidence" value="ECO:0007669"/>
    <property type="project" value="InterPro"/>
</dbReference>
<dbReference type="SUPFAM" id="SSF103481">
    <property type="entry name" value="Multidrug resistance efflux transporter EmrE"/>
    <property type="match status" value="1"/>
</dbReference>
<dbReference type="PANTHER" id="PTHR12570:SF86">
    <property type="entry name" value="ADR321CP"/>
    <property type="match status" value="1"/>
</dbReference>
<feature type="transmembrane region" description="Helical" evidence="6">
    <location>
        <begin position="376"/>
        <end position="398"/>
    </location>
</feature>
<keyword evidence="2 6" id="KW-0812">Transmembrane</keyword>
<comment type="caution">
    <text evidence="7">The sequence shown here is derived from an EMBL/GenBank/DDBJ whole genome shotgun (WGS) entry which is preliminary data.</text>
</comment>
<sequence>MEAALREPSAHGGLLLLGIAISIGTSFLQSLGLTLQRKSHMLEAHRLPDQHRPSFRRPLWLLGFALFVASSFTGTTLTISLLPVIILAPLGAVTLIANAIFAKVILGDHFSPQAVLATVLVVLGGMLVGLFGAIPMPAHSLEDLIRLYRRPAFIIYFALLETVVIAGIIAGYVLKALVRTRLAQNEVPVTDQALLRRVSTASHQTTEPLRPRFCQNPTIPDSPPPAMTCHSPGASPVSVDRPESVSSASSATQTSPTLSLLWVNQWTALEVHKLQTMCGLLYGLVSGMLASQSLIFAKSGIELLLVTVLDHDNQFGSLLTWAIVGALIVTALLQLYYLNKGLELCDTLILSPMSFCSFNVFTLFNGLVYYDQLGSLHVYQLTLVVVGVLVLSTGVLILSLGGQPTKSDQDSSYVCISPRGEHFAPLSSVPSSASLASSLPPFSRRAFWAHWSMPWSKSRAQGGEQEPLLPDSPSF</sequence>
<keyword evidence="3 6" id="KW-1133">Transmembrane helix</keyword>
<feature type="region of interest" description="Disordered" evidence="5">
    <location>
        <begin position="209"/>
        <end position="250"/>
    </location>
</feature>
<protein>
    <recommendedName>
        <fullName evidence="9">Magnesium transporter NIPA-domain-containing protein</fullName>
    </recommendedName>
</protein>
<dbReference type="Pfam" id="PF05653">
    <property type="entry name" value="Mg_trans_NIPA"/>
    <property type="match status" value="2"/>
</dbReference>
<dbReference type="GO" id="GO:0016020">
    <property type="term" value="C:membrane"/>
    <property type="evidence" value="ECO:0007669"/>
    <property type="project" value="UniProtKB-SubCell"/>
</dbReference>
<evidence type="ECO:0000256" key="3">
    <source>
        <dbReference type="ARBA" id="ARBA00022989"/>
    </source>
</evidence>
<evidence type="ECO:0000256" key="4">
    <source>
        <dbReference type="ARBA" id="ARBA00023136"/>
    </source>
</evidence>
<dbReference type="InterPro" id="IPR037185">
    <property type="entry name" value="EmrE-like"/>
</dbReference>
<feature type="transmembrane region" description="Helical" evidence="6">
    <location>
        <begin position="349"/>
        <end position="370"/>
    </location>
</feature>
<proteinExistence type="predicted"/>
<keyword evidence="8" id="KW-1185">Reference proteome</keyword>
<dbReference type="Proteomes" id="UP001151582">
    <property type="component" value="Unassembled WGS sequence"/>
</dbReference>
<evidence type="ECO:0000313" key="8">
    <source>
        <dbReference type="Proteomes" id="UP001151582"/>
    </source>
</evidence>
<feature type="transmembrane region" description="Helical" evidence="6">
    <location>
        <begin position="55"/>
        <end position="73"/>
    </location>
</feature>
<accession>A0A9W8EEC5</accession>
<dbReference type="PANTHER" id="PTHR12570">
    <property type="match status" value="1"/>
</dbReference>
<organism evidence="7 8">
    <name type="scientific">Dimargaris verticillata</name>
    <dbReference type="NCBI Taxonomy" id="2761393"/>
    <lineage>
        <taxon>Eukaryota</taxon>
        <taxon>Fungi</taxon>
        <taxon>Fungi incertae sedis</taxon>
        <taxon>Zoopagomycota</taxon>
        <taxon>Kickxellomycotina</taxon>
        <taxon>Dimargaritomycetes</taxon>
        <taxon>Dimargaritales</taxon>
        <taxon>Dimargaritaceae</taxon>
        <taxon>Dimargaris</taxon>
    </lineage>
</organism>
<feature type="transmembrane region" description="Helical" evidence="6">
    <location>
        <begin position="79"/>
        <end position="102"/>
    </location>
</feature>
<feature type="transmembrane region" description="Helical" evidence="6">
    <location>
        <begin position="279"/>
        <end position="298"/>
    </location>
</feature>
<keyword evidence="4 6" id="KW-0472">Membrane</keyword>
<gene>
    <name evidence="7" type="ORF">H4R34_002152</name>
</gene>
<feature type="transmembrane region" description="Helical" evidence="6">
    <location>
        <begin position="114"/>
        <end position="134"/>
    </location>
</feature>
<dbReference type="Gene3D" id="1.10.3730.20">
    <property type="match status" value="1"/>
</dbReference>
<dbReference type="InterPro" id="IPR008521">
    <property type="entry name" value="Mg_trans_NIPA"/>
</dbReference>
<name>A0A9W8EEC5_9FUNG</name>
<feature type="transmembrane region" description="Helical" evidence="6">
    <location>
        <begin position="318"/>
        <end position="337"/>
    </location>
</feature>